<accession>A0A1H0D355</accession>
<evidence type="ECO:0000313" key="2">
    <source>
        <dbReference type="Proteomes" id="UP000198793"/>
    </source>
</evidence>
<reference evidence="1 2" key="1">
    <citation type="submission" date="2016-10" db="EMBL/GenBank/DDBJ databases">
        <authorList>
            <person name="de Groot N.N."/>
        </authorList>
    </citation>
    <scope>NUCLEOTIDE SEQUENCE [LARGE SCALE GENOMIC DNA]</scope>
    <source>
        <strain evidence="2">L7-484,KACC 16230,DSM 25025</strain>
    </source>
</reference>
<dbReference type="AlphaFoldDB" id="A0A1H0D355"/>
<dbReference type="RefSeq" id="WP_090668514.1">
    <property type="nucleotide sequence ID" value="NZ_FNIT01000001.1"/>
</dbReference>
<name>A0A1H0D355_9HYPH</name>
<protein>
    <submittedName>
        <fullName evidence="1">Uncharacterized protein</fullName>
    </submittedName>
</protein>
<dbReference type="Proteomes" id="UP000198793">
    <property type="component" value="Unassembled WGS sequence"/>
</dbReference>
<proteinExistence type="predicted"/>
<dbReference type="EMBL" id="FNIT01000001">
    <property type="protein sequence ID" value="SDN64580.1"/>
    <property type="molecule type" value="Genomic_DNA"/>
</dbReference>
<evidence type="ECO:0000313" key="1">
    <source>
        <dbReference type="EMBL" id="SDN64580.1"/>
    </source>
</evidence>
<dbReference type="OrthoDB" id="8454810at2"/>
<keyword evidence="2" id="KW-1185">Reference proteome</keyword>
<organism evidence="1 2">
    <name type="scientific">Aureimonas jatrophae</name>
    <dbReference type="NCBI Taxonomy" id="1166073"/>
    <lineage>
        <taxon>Bacteria</taxon>
        <taxon>Pseudomonadati</taxon>
        <taxon>Pseudomonadota</taxon>
        <taxon>Alphaproteobacteria</taxon>
        <taxon>Hyphomicrobiales</taxon>
        <taxon>Aurantimonadaceae</taxon>
        <taxon>Aureimonas</taxon>
    </lineage>
</organism>
<sequence>MGSIENDHDLIAEIGNLMRRMYDLGLPRQRMQGFYDVGKWLLCFEGAWMMTKDDPAHPLRRELSWQAIERCFADELA</sequence>
<gene>
    <name evidence="1" type="ORF">SAMN05192530_101577</name>
</gene>